<dbReference type="GO" id="GO:0000018">
    <property type="term" value="P:regulation of DNA recombination"/>
    <property type="evidence" value="ECO:0007669"/>
    <property type="project" value="TreeGrafter"/>
</dbReference>
<dbReference type="PANTHER" id="PTHR38103:SF1">
    <property type="entry name" value="RECOMBINATION-ASSOCIATED PROTEIN RDGC"/>
    <property type="match status" value="1"/>
</dbReference>
<evidence type="ECO:0000256" key="4">
    <source>
        <dbReference type="ARBA" id="ARBA00022490"/>
    </source>
</evidence>
<evidence type="ECO:0000256" key="5">
    <source>
        <dbReference type="ARBA" id="ARBA00023172"/>
    </source>
</evidence>
<protein>
    <recommendedName>
        <fullName evidence="3 6">Recombination-associated protein RdgC</fullName>
    </recommendedName>
</protein>
<sequence>MWFKNLLVYRFTKPFTETIESLEVALAEKAFNPCGSQELSSYGWAAPLGKHGDLFTHTANGFIMLCAQRQDKVLPAGVINEALAEKIEQIQARDGRSVGRKERVDLKDEVMFELLPKAFTRSSRQYAYIDPREGLLIINTGAVKRAEEFMSYLRETIGSLPVIAATAKNLPQHAMTQWVLENTPPAKFELGGECELRDKADESSVIRCKNQDLGSKEINNHLAAGMCVNKLAMSWQGGIDFIVDDQLAIKRISFGDLIQEQAEKQDADDAAAQFDVDFSIMTLEFAKFIKDLYGAFGGEDLSELDD</sequence>
<evidence type="ECO:0000256" key="1">
    <source>
        <dbReference type="ARBA" id="ARBA00004453"/>
    </source>
</evidence>
<dbReference type="PANTHER" id="PTHR38103">
    <property type="entry name" value="RECOMBINATION-ASSOCIATED PROTEIN RDGC"/>
    <property type="match status" value="1"/>
</dbReference>
<dbReference type="RefSeq" id="WP_258332664.1">
    <property type="nucleotide sequence ID" value="NZ_JAPTGG010000014.1"/>
</dbReference>
<dbReference type="InterPro" id="IPR007476">
    <property type="entry name" value="RdgC"/>
</dbReference>
<comment type="function">
    <text evidence="6">May be involved in recombination.</text>
</comment>
<dbReference type="Pfam" id="PF04381">
    <property type="entry name" value="RdgC"/>
    <property type="match status" value="1"/>
</dbReference>
<evidence type="ECO:0000256" key="2">
    <source>
        <dbReference type="ARBA" id="ARBA00008657"/>
    </source>
</evidence>
<comment type="caution">
    <text evidence="7">The sequence shown here is derived from an EMBL/GenBank/DDBJ whole genome shotgun (WGS) entry which is preliminary data.</text>
</comment>
<comment type="subcellular location">
    <subcellularLocation>
        <location evidence="1 6">Cytoplasm</location>
        <location evidence="1 6">Nucleoid</location>
    </subcellularLocation>
</comment>
<evidence type="ECO:0000256" key="3">
    <source>
        <dbReference type="ARBA" id="ARBA00022296"/>
    </source>
</evidence>
<reference evidence="7 8" key="1">
    <citation type="submission" date="2022-12" db="EMBL/GenBank/DDBJ databases">
        <title>Dasania phycosphaerae sp. nov., isolated from particulate material of the south coast of Korea.</title>
        <authorList>
            <person name="Jiang Y."/>
        </authorList>
    </citation>
    <scope>NUCLEOTIDE SEQUENCE [LARGE SCALE GENOMIC DNA]</scope>
    <source>
        <strain evidence="7 8">GY-19</strain>
    </source>
</reference>
<dbReference type="GO" id="GO:0003690">
    <property type="term" value="F:double-stranded DNA binding"/>
    <property type="evidence" value="ECO:0007669"/>
    <property type="project" value="TreeGrafter"/>
</dbReference>
<dbReference type="GO" id="GO:0043590">
    <property type="term" value="C:bacterial nucleoid"/>
    <property type="evidence" value="ECO:0007669"/>
    <property type="project" value="TreeGrafter"/>
</dbReference>
<organism evidence="7 8">
    <name type="scientific">Dasania phycosphaerae</name>
    <dbReference type="NCBI Taxonomy" id="2950436"/>
    <lineage>
        <taxon>Bacteria</taxon>
        <taxon>Pseudomonadati</taxon>
        <taxon>Pseudomonadota</taxon>
        <taxon>Gammaproteobacteria</taxon>
        <taxon>Cellvibrionales</taxon>
        <taxon>Spongiibacteraceae</taxon>
        <taxon>Dasania</taxon>
    </lineage>
</organism>
<keyword evidence="4 6" id="KW-0963">Cytoplasm</keyword>
<name>A0A9J6RRE6_9GAMM</name>
<accession>A0A9J6RRE6</accession>
<evidence type="ECO:0000256" key="6">
    <source>
        <dbReference type="HAMAP-Rule" id="MF_00194"/>
    </source>
</evidence>
<dbReference type="AlphaFoldDB" id="A0A9J6RRE6"/>
<evidence type="ECO:0000313" key="7">
    <source>
        <dbReference type="EMBL" id="MCZ0866637.1"/>
    </source>
</evidence>
<dbReference type="NCBIfam" id="NF001462">
    <property type="entry name" value="PRK00321.1-3"/>
    <property type="match status" value="1"/>
</dbReference>
<dbReference type="GO" id="GO:0005737">
    <property type="term" value="C:cytoplasm"/>
    <property type="evidence" value="ECO:0007669"/>
    <property type="project" value="UniProtKB-UniRule"/>
</dbReference>
<evidence type="ECO:0000313" key="8">
    <source>
        <dbReference type="Proteomes" id="UP001069090"/>
    </source>
</evidence>
<proteinExistence type="inferred from homology"/>
<dbReference type="HAMAP" id="MF_00194">
    <property type="entry name" value="RdgC"/>
    <property type="match status" value="1"/>
</dbReference>
<keyword evidence="8" id="KW-1185">Reference proteome</keyword>
<dbReference type="GO" id="GO:0006310">
    <property type="term" value="P:DNA recombination"/>
    <property type="evidence" value="ECO:0007669"/>
    <property type="project" value="UniProtKB-UniRule"/>
</dbReference>
<gene>
    <name evidence="6 7" type="primary">rdgC</name>
    <name evidence="7" type="ORF">O0V09_15605</name>
</gene>
<keyword evidence="5 6" id="KW-0233">DNA recombination</keyword>
<dbReference type="NCBIfam" id="NF001464">
    <property type="entry name" value="PRK00321.1-5"/>
    <property type="match status" value="1"/>
</dbReference>
<dbReference type="Proteomes" id="UP001069090">
    <property type="component" value="Unassembled WGS sequence"/>
</dbReference>
<comment type="similarity">
    <text evidence="2 6">Belongs to the RdgC family.</text>
</comment>
<dbReference type="EMBL" id="JAPTGG010000014">
    <property type="protein sequence ID" value="MCZ0866637.1"/>
    <property type="molecule type" value="Genomic_DNA"/>
</dbReference>